<protein>
    <submittedName>
        <fullName evidence="2">Uncharacterized protein</fullName>
    </submittedName>
</protein>
<evidence type="ECO:0000313" key="2">
    <source>
        <dbReference type="EMBL" id="AKB41696.1"/>
    </source>
</evidence>
<keyword evidence="1" id="KW-0812">Transmembrane</keyword>
<dbReference type="AlphaFoldDB" id="A0A0E3LG08"/>
<organism evidence="2 3">
    <name type="scientific">Methanosarcina mazei WWM610</name>
    <dbReference type="NCBI Taxonomy" id="1434117"/>
    <lineage>
        <taxon>Archaea</taxon>
        <taxon>Methanobacteriati</taxon>
        <taxon>Methanobacteriota</taxon>
        <taxon>Stenosarchaea group</taxon>
        <taxon>Methanomicrobia</taxon>
        <taxon>Methanosarcinales</taxon>
        <taxon>Methanosarcinaceae</taxon>
        <taxon>Methanosarcina</taxon>
    </lineage>
</organism>
<keyword evidence="1" id="KW-0472">Membrane</keyword>
<dbReference type="Proteomes" id="UP000033058">
    <property type="component" value="Chromosome"/>
</dbReference>
<gene>
    <name evidence="2" type="ORF">MSMAW_2705</name>
</gene>
<name>A0A0E3LG08_METMZ</name>
<dbReference type="RefSeq" id="WP_048037578.1">
    <property type="nucleotide sequence ID" value="NZ_CP009509.1"/>
</dbReference>
<evidence type="ECO:0000313" key="3">
    <source>
        <dbReference type="Proteomes" id="UP000033058"/>
    </source>
</evidence>
<dbReference type="EMBL" id="CP009509">
    <property type="protein sequence ID" value="AKB41696.1"/>
    <property type="molecule type" value="Genomic_DNA"/>
</dbReference>
<reference evidence="2 3" key="1">
    <citation type="submission" date="2014-07" db="EMBL/GenBank/DDBJ databases">
        <title>Methanogenic archaea and the global carbon cycle.</title>
        <authorList>
            <person name="Henriksen J.R."/>
            <person name="Luke J."/>
            <person name="Reinhart S."/>
            <person name="Benedict M.N."/>
            <person name="Youngblut N.D."/>
            <person name="Metcalf M.E."/>
            <person name="Whitaker R.J."/>
            <person name="Metcalf W.W."/>
        </authorList>
    </citation>
    <scope>NUCLEOTIDE SEQUENCE [LARGE SCALE GENOMIC DNA]</scope>
    <source>
        <strain evidence="2 3">WWM610</strain>
    </source>
</reference>
<accession>A0A0E3LG08</accession>
<evidence type="ECO:0000256" key="1">
    <source>
        <dbReference type="SAM" id="Phobius"/>
    </source>
</evidence>
<dbReference type="GeneID" id="24852479"/>
<proteinExistence type="predicted"/>
<keyword evidence="1" id="KW-1133">Transmembrane helix</keyword>
<dbReference type="HOGENOM" id="CLU_1891408_0_0_2"/>
<feature type="transmembrane region" description="Helical" evidence="1">
    <location>
        <begin position="12"/>
        <end position="31"/>
    </location>
</feature>
<sequence>MTEDAKKSRSLIPLYIIIILYYTIVALQGGGDNVLSEPVSKESDFQVNLTRGVNYQLRIEGPGGPDKIDVTISNGSYVAFLDTFVLTDSKISYLPHHPEFTVKENGTYHVHVKPLNSGTIILEIKKS</sequence>
<dbReference type="PATRIC" id="fig|1434117.4.peg.3440"/>